<dbReference type="EMBL" id="JASBWR010000059">
    <property type="protein sequence ID" value="KAJ9101316.1"/>
    <property type="molecule type" value="Genomic_DNA"/>
</dbReference>
<keyword evidence="2" id="KW-1185">Reference proteome</keyword>
<sequence length="1603" mass="181443">MAPMFPSPFNTKRLIFNEDSISKQEQSTPNASQAEITLPLVKKSNPDELVSWIDSLESRVKDTLRHQNNELKQFNVEHEREKAKDKYRYAVFEQSFQKLGNIVQNNRLDSDAESTTEANKMNIDEIDESNSKVGGEYQGYRNVSEDKSDIEENVVSDDSDIIEIIESEEEGDQQEIEQEMEQEIEQETEQETEQENEEDLLFDEMNPQPSYSKPRLMDDRKYMSGPFSSYTKEPEEHEYESEIESENEVIESEVEDESNEEVSVSDRENDSDEMVEVQHSADTYGEPENHQENEDFQDEEQNPSFHSYHANAMEVDFLHNPHEPERCEAPAAHTNHDLNNYFTSEYNHAEIEADADVDAEIHDYGSVYTHKDLPSNSQANSHKHDDAEVSVMVEEISSTLENENDDNNDDDNMHDSDAGSDVESDAGSDGDEEEEEEEESENDHEVSEQMDNAPLENSVLESIASFMTNANNVHKNDTFEPESINTNPDEHKEETHESETNSHLDEQDNTAMNLESETLLQNEEIQENTAIESESEEESNSPPPLIFRTLLEHEPEEVLDQLKETEKRFNIKLNVVSAMEEELSRVSGLLSSHSQNVGLVDEDADDEMAAAIQEAIESSQTNAGEEYQADSELEAIQNNEIQAVLDSVEHQIGREEREEAEETAGEVVEHVSEVPLPHIEKPILEAVPPGPEETYIDATTEIDAEVDDTEKTSLPNVDEKSEHEMTDILGSESENNERVSILKGPSIDGNELENKTTRDLESPSKNNDTSTLPEDTSSLHDNALGEDSSRNSQSQGIEKRSFSEDTQPVDDAISKIESSSILQSPSEHRETPAGEFNSMNEASRSQSEDTDDKPTIQFQLVSEDESNTLQSQTENEDTLTERVEHLETENTNTFEAQPDQIEVTDDIRLDEEENSASIIPQSAELDVEMEEVNNDSPSENVDSETKMEEEAVQKEAEDMAEELVGEVLSNEQQFSHESSAIDENVQMENGTITHETEPTSPVPTEGHEEQLESNDLSIERNEVDNDVESKVEFEVENYVEIEVENEPEVENHEQSEENEEVNGSEIEEEIEHELVVESKLEYQVENDVEDIVQTEHENETELAVKNDVESEIKNEENEVNDTQNEAESKVDYEVESDVDNNVKSNVENEVENTDEVENEIDELETEAGEKSDPGKIVPESSASVTVQGIVAGDEGLKYVEIEETVTEVQEVLYPSAVLEPFEEEPAKENVTLDRLEAEEYFSNDDDEEKVAVALPSVIIEEGEEVLVRENSEQSDENSFTQEEEIKDEALASSDEKDNHGKSLEGEAKDEINQSSTDQLETEPEHTSGRKRHFEEVEEEEDKHLAGSTFKRFRTFVSSFFGKKREPSSNQAEDISVPRISPPTLSPVESETEVEEDSEGSELPINTEDETEDRDAFVESEENDERSSSNSDAGANNEVNDSEAETEVSDEENLKERKNRFDVQEDLESVPTVEAIQTLKKRHPRMLQGLDISEEMLQPSHSLRNGHTYGKPGSLESTPEEPKLRIPKRGMRRQNVPKLIDTSIRPDEDYPAFRTRSKSPLKRSLQEIISTEEDVIAPRRRSRRVAQQKMKAPDNENDGMDDGK</sequence>
<proteinExistence type="predicted"/>
<protein>
    <submittedName>
        <fullName evidence="1">Uncharacterized protein</fullName>
    </submittedName>
</protein>
<comment type="caution">
    <text evidence="1">The sequence shown here is derived from an EMBL/GenBank/DDBJ whole genome shotgun (WGS) entry which is preliminary data.</text>
</comment>
<reference evidence="1" key="1">
    <citation type="submission" date="2023-04" db="EMBL/GenBank/DDBJ databases">
        <title>Draft Genome sequencing of Naganishia species isolated from polar environments using Oxford Nanopore Technology.</title>
        <authorList>
            <person name="Leo P."/>
            <person name="Venkateswaran K."/>
        </authorList>
    </citation>
    <scope>NUCLEOTIDE SEQUENCE</scope>
    <source>
        <strain evidence="1">MNA-CCFEE 5261</strain>
    </source>
</reference>
<dbReference type="Proteomes" id="UP001241377">
    <property type="component" value="Unassembled WGS sequence"/>
</dbReference>
<evidence type="ECO:0000313" key="2">
    <source>
        <dbReference type="Proteomes" id="UP001241377"/>
    </source>
</evidence>
<evidence type="ECO:0000313" key="1">
    <source>
        <dbReference type="EMBL" id="KAJ9101316.1"/>
    </source>
</evidence>
<accession>A0ACC2VQA8</accession>
<organism evidence="1 2">
    <name type="scientific">Naganishia cerealis</name>
    <dbReference type="NCBI Taxonomy" id="610337"/>
    <lineage>
        <taxon>Eukaryota</taxon>
        <taxon>Fungi</taxon>
        <taxon>Dikarya</taxon>
        <taxon>Basidiomycota</taxon>
        <taxon>Agaricomycotina</taxon>
        <taxon>Tremellomycetes</taxon>
        <taxon>Filobasidiales</taxon>
        <taxon>Filobasidiaceae</taxon>
        <taxon>Naganishia</taxon>
    </lineage>
</organism>
<name>A0ACC2VQA8_9TREE</name>
<gene>
    <name evidence="1" type="ORF">QFC19_005286</name>
</gene>